<dbReference type="GO" id="GO:0005737">
    <property type="term" value="C:cytoplasm"/>
    <property type="evidence" value="ECO:0007669"/>
    <property type="project" value="TreeGrafter"/>
</dbReference>
<dbReference type="PANTHER" id="PTHR12848">
    <property type="entry name" value="REGULATORY-ASSOCIATED PROTEIN OF MTOR"/>
    <property type="match status" value="1"/>
</dbReference>
<dbReference type="GO" id="GO:0071230">
    <property type="term" value="P:cellular response to amino acid stimulus"/>
    <property type="evidence" value="ECO:0007669"/>
    <property type="project" value="TreeGrafter"/>
</dbReference>
<evidence type="ECO:0000259" key="4">
    <source>
        <dbReference type="Pfam" id="PF14538"/>
    </source>
</evidence>
<dbReference type="EMBL" id="CM017692">
    <property type="protein sequence ID" value="TYH20623.1"/>
    <property type="molecule type" value="Genomic_DNA"/>
</dbReference>
<gene>
    <name evidence="5" type="ORF">ES288_A05G445000v1</name>
</gene>
<feature type="domain" description="Raptor N-terminal CASPase-like" evidence="4">
    <location>
        <begin position="26"/>
        <end position="59"/>
    </location>
</feature>
<dbReference type="PANTHER" id="PTHR12848:SF16">
    <property type="entry name" value="REGULATORY-ASSOCIATED PROTEIN OF MTOR"/>
    <property type="match status" value="1"/>
</dbReference>
<keyword evidence="1" id="KW-0853">WD repeat</keyword>
<dbReference type="Proteomes" id="UP000323506">
    <property type="component" value="Chromosome A05"/>
</dbReference>
<evidence type="ECO:0000313" key="6">
    <source>
        <dbReference type="Proteomes" id="UP000323506"/>
    </source>
</evidence>
<protein>
    <recommendedName>
        <fullName evidence="4">Raptor N-terminal CASPase-like domain-containing protein</fullName>
    </recommendedName>
</protein>
<keyword evidence="3" id="KW-0812">Transmembrane</keyword>
<dbReference type="GO" id="GO:0030307">
    <property type="term" value="P:positive regulation of cell growth"/>
    <property type="evidence" value="ECO:0007669"/>
    <property type="project" value="TreeGrafter"/>
</dbReference>
<dbReference type="GO" id="GO:0031931">
    <property type="term" value="C:TORC1 complex"/>
    <property type="evidence" value="ECO:0007669"/>
    <property type="project" value="InterPro"/>
</dbReference>
<keyword evidence="3" id="KW-1133">Transmembrane helix</keyword>
<keyword evidence="6" id="KW-1185">Reference proteome</keyword>
<organism evidence="5 6">
    <name type="scientific">Gossypium darwinii</name>
    <name type="common">Darwin's cotton</name>
    <name type="synonym">Gossypium barbadense var. darwinii</name>
    <dbReference type="NCBI Taxonomy" id="34276"/>
    <lineage>
        <taxon>Eukaryota</taxon>
        <taxon>Viridiplantae</taxon>
        <taxon>Streptophyta</taxon>
        <taxon>Embryophyta</taxon>
        <taxon>Tracheophyta</taxon>
        <taxon>Spermatophyta</taxon>
        <taxon>Magnoliopsida</taxon>
        <taxon>eudicotyledons</taxon>
        <taxon>Gunneridae</taxon>
        <taxon>Pentapetalae</taxon>
        <taxon>rosids</taxon>
        <taxon>malvids</taxon>
        <taxon>Malvales</taxon>
        <taxon>Malvaceae</taxon>
        <taxon>Malvoideae</taxon>
        <taxon>Gossypium</taxon>
    </lineage>
</organism>
<dbReference type="GO" id="GO:0031929">
    <property type="term" value="P:TOR signaling"/>
    <property type="evidence" value="ECO:0007669"/>
    <property type="project" value="InterPro"/>
</dbReference>
<dbReference type="AlphaFoldDB" id="A0A5D2GR90"/>
<name>A0A5D2GR90_GOSDA</name>
<dbReference type="GO" id="GO:0010506">
    <property type="term" value="P:regulation of autophagy"/>
    <property type="evidence" value="ECO:0007669"/>
    <property type="project" value="TreeGrafter"/>
</dbReference>
<sequence length="178" mass="19995">MLQICQVREFYFITIDMVFQSQVQMSYTQYIPLPISNLDSWIKTPSIYVFDCSAAGMVVCLPSLALSAAEMVVNAFIELLDCGTSNYPGSSRDCILLAACEAHETLPQSAEFPAYVHTLAFCSGVLDSLAVELKASKEFSKLYAGIAILWLHISLNQPSVVYCFFFFFFYLFPLINER</sequence>
<keyword evidence="3" id="KW-0472">Membrane</keyword>
<dbReference type="InterPro" id="IPR004083">
    <property type="entry name" value="Raptor"/>
</dbReference>
<dbReference type="GO" id="GO:0030674">
    <property type="term" value="F:protein-macromolecule adaptor activity"/>
    <property type="evidence" value="ECO:0007669"/>
    <property type="project" value="TreeGrafter"/>
</dbReference>
<dbReference type="InterPro" id="IPR029347">
    <property type="entry name" value="Raptor_N"/>
</dbReference>
<dbReference type="Pfam" id="PF14538">
    <property type="entry name" value="Raptor_N"/>
    <property type="match status" value="1"/>
</dbReference>
<evidence type="ECO:0000256" key="3">
    <source>
        <dbReference type="SAM" id="Phobius"/>
    </source>
</evidence>
<accession>A0A5D2GR90</accession>
<reference evidence="5 6" key="1">
    <citation type="submission" date="2019-06" db="EMBL/GenBank/DDBJ databases">
        <title>WGS assembly of Gossypium darwinii.</title>
        <authorList>
            <person name="Chen Z.J."/>
            <person name="Sreedasyam A."/>
            <person name="Ando A."/>
            <person name="Song Q."/>
            <person name="De L."/>
            <person name="Hulse-Kemp A."/>
            <person name="Ding M."/>
            <person name="Ye W."/>
            <person name="Kirkbride R."/>
            <person name="Jenkins J."/>
            <person name="Plott C."/>
            <person name="Lovell J."/>
            <person name="Lin Y.-M."/>
            <person name="Vaughn R."/>
            <person name="Liu B."/>
            <person name="Li W."/>
            <person name="Simpson S."/>
            <person name="Scheffler B."/>
            <person name="Saski C."/>
            <person name="Grover C."/>
            <person name="Hu G."/>
            <person name="Conover J."/>
            <person name="Carlson J."/>
            <person name="Shu S."/>
            <person name="Boston L."/>
            <person name="Williams M."/>
            <person name="Peterson D."/>
            <person name="Mcgee K."/>
            <person name="Jones D."/>
            <person name="Wendel J."/>
            <person name="Stelly D."/>
            <person name="Grimwood J."/>
            <person name="Schmutz J."/>
        </authorList>
    </citation>
    <scope>NUCLEOTIDE SEQUENCE [LARGE SCALE GENOMIC DNA]</scope>
    <source>
        <strain evidence="5">1808015.09</strain>
    </source>
</reference>
<proteinExistence type="predicted"/>
<keyword evidence="2" id="KW-0677">Repeat</keyword>
<feature type="transmembrane region" description="Helical" evidence="3">
    <location>
        <begin position="142"/>
        <end position="172"/>
    </location>
</feature>
<evidence type="ECO:0000313" key="5">
    <source>
        <dbReference type="EMBL" id="TYH20623.1"/>
    </source>
</evidence>
<evidence type="ECO:0000256" key="2">
    <source>
        <dbReference type="ARBA" id="ARBA00022737"/>
    </source>
</evidence>
<dbReference type="GO" id="GO:0009267">
    <property type="term" value="P:cellular response to starvation"/>
    <property type="evidence" value="ECO:0007669"/>
    <property type="project" value="TreeGrafter"/>
</dbReference>
<evidence type="ECO:0000256" key="1">
    <source>
        <dbReference type="ARBA" id="ARBA00022574"/>
    </source>
</evidence>